<dbReference type="GO" id="GO:0015450">
    <property type="term" value="F:protein-transporting ATPase activity"/>
    <property type="evidence" value="ECO:0007669"/>
    <property type="project" value="InterPro"/>
</dbReference>
<feature type="domain" description="Protein export membrane protein SecD/SecF C-terminal" evidence="14">
    <location>
        <begin position="122"/>
        <end position="297"/>
    </location>
</feature>
<feature type="transmembrane region" description="Helical" evidence="13">
    <location>
        <begin position="167"/>
        <end position="188"/>
    </location>
</feature>
<comment type="subcellular location">
    <subcellularLocation>
        <location evidence="1 13">Cell membrane</location>
        <topology evidence="1 13">Multi-pass membrane protein</topology>
    </subcellularLocation>
</comment>
<dbReference type="SUPFAM" id="SSF82866">
    <property type="entry name" value="Multidrug efflux transporter AcrB transmembrane domain"/>
    <property type="match status" value="1"/>
</dbReference>
<feature type="transmembrane region" description="Helical" evidence="13">
    <location>
        <begin position="236"/>
        <end position="262"/>
    </location>
</feature>
<proteinExistence type="inferred from homology"/>
<feature type="transmembrane region" description="Helical" evidence="13">
    <location>
        <begin position="194"/>
        <end position="215"/>
    </location>
</feature>
<dbReference type="NCBIfam" id="TIGR00966">
    <property type="entry name" value="transloc_SecF"/>
    <property type="match status" value="1"/>
</dbReference>
<dbReference type="InterPro" id="IPR005665">
    <property type="entry name" value="SecF_bac"/>
</dbReference>
<evidence type="ECO:0000256" key="2">
    <source>
        <dbReference type="ARBA" id="ARBA00022448"/>
    </source>
</evidence>
<dbReference type="InterPro" id="IPR022645">
    <property type="entry name" value="SecD/SecF_bac"/>
</dbReference>
<organism evidence="15 16">
    <name type="scientific">Micavibrio aeruginosavorus</name>
    <dbReference type="NCBI Taxonomy" id="349221"/>
    <lineage>
        <taxon>Bacteria</taxon>
        <taxon>Pseudomonadati</taxon>
        <taxon>Bdellovibrionota</taxon>
        <taxon>Bdellovibrionia</taxon>
        <taxon>Bdellovibrionales</taxon>
        <taxon>Pseudobdellovibrionaceae</taxon>
        <taxon>Micavibrio</taxon>
    </lineage>
</organism>
<keyword evidence="7 13" id="KW-0811">Translocation</keyword>
<evidence type="ECO:0000256" key="3">
    <source>
        <dbReference type="ARBA" id="ARBA00022475"/>
    </source>
</evidence>
<protein>
    <recommendedName>
        <fullName evidence="13">Protein-export membrane protein SecF</fullName>
    </recommendedName>
</protein>
<dbReference type="EMBL" id="QFNK01000001">
    <property type="protein sequence ID" value="PZO89104.1"/>
    <property type="molecule type" value="Genomic_DNA"/>
</dbReference>
<dbReference type="NCBIfam" id="TIGR00916">
    <property type="entry name" value="2A0604s01"/>
    <property type="match status" value="1"/>
</dbReference>
<dbReference type="InterPro" id="IPR055344">
    <property type="entry name" value="SecD_SecF_C_bact"/>
</dbReference>
<feature type="transmembrane region" description="Helical" evidence="13">
    <location>
        <begin position="274"/>
        <end position="295"/>
    </location>
</feature>
<evidence type="ECO:0000313" key="15">
    <source>
        <dbReference type="EMBL" id="PZO89104.1"/>
    </source>
</evidence>
<comment type="similarity">
    <text evidence="10">In the C-terminal section; belongs to the SecD/SecF family. SecF subfamily.</text>
</comment>
<keyword evidence="4 13" id="KW-0812">Transmembrane</keyword>
<dbReference type="AlphaFoldDB" id="A0A2W5A3F6"/>
<comment type="caution">
    <text evidence="15">The sequence shown here is derived from an EMBL/GenBank/DDBJ whole genome shotgun (WGS) entry which is preliminary data.</text>
</comment>
<dbReference type="PANTHER" id="PTHR30081">
    <property type="entry name" value="PROTEIN-EXPORT MEMBRANE PROTEIN SEC"/>
    <property type="match status" value="1"/>
</dbReference>
<dbReference type="PANTHER" id="PTHR30081:SF8">
    <property type="entry name" value="PROTEIN TRANSLOCASE SUBUNIT SECF"/>
    <property type="match status" value="1"/>
</dbReference>
<dbReference type="GO" id="GO:0005886">
    <property type="term" value="C:plasma membrane"/>
    <property type="evidence" value="ECO:0007669"/>
    <property type="project" value="UniProtKB-SubCell"/>
</dbReference>
<dbReference type="Gene3D" id="1.20.1640.10">
    <property type="entry name" value="Multidrug efflux transporter AcrB transmembrane domain"/>
    <property type="match status" value="1"/>
</dbReference>
<evidence type="ECO:0000256" key="1">
    <source>
        <dbReference type="ARBA" id="ARBA00004651"/>
    </source>
</evidence>
<comment type="similarity">
    <text evidence="13">Belongs to the SecD/SecF family. SecF subfamily.</text>
</comment>
<evidence type="ECO:0000256" key="6">
    <source>
        <dbReference type="ARBA" id="ARBA00022989"/>
    </source>
</evidence>
<name>A0A2W5A3F6_9BACT</name>
<comment type="subunit">
    <text evidence="12">Part of the essential Sec protein translocation apparatus which comprises SecA, SecYEG and auxiliary proteins SecDF-YajC and YidC.</text>
</comment>
<dbReference type="GO" id="GO:0043952">
    <property type="term" value="P:protein transport by the Sec complex"/>
    <property type="evidence" value="ECO:0007669"/>
    <property type="project" value="UniProtKB-UniRule"/>
</dbReference>
<keyword evidence="5 13" id="KW-0653">Protein transport</keyword>
<keyword evidence="6 13" id="KW-1133">Transmembrane helix</keyword>
<dbReference type="Proteomes" id="UP000249557">
    <property type="component" value="Unassembled WGS sequence"/>
</dbReference>
<keyword evidence="3 13" id="KW-1003">Cell membrane</keyword>
<dbReference type="HAMAP" id="MF_01464_B">
    <property type="entry name" value="SecF_B"/>
    <property type="match status" value="1"/>
</dbReference>
<comment type="subunit">
    <text evidence="13">Forms a complex with SecD. Part of the essential Sec protein translocation apparatus which comprises SecA, SecYEG and auxiliary proteins SecDF. Other proteins may also be involved.</text>
</comment>
<dbReference type="GO" id="GO:0006605">
    <property type="term" value="P:protein targeting"/>
    <property type="evidence" value="ECO:0007669"/>
    <property type="project" value="UniProtKB-UniRule"/>
</dbReference>
<evidence type="ECO:0000256" key="12">
    <source>
        <dbReference type="ARBA" id="ARBA00065973"/>
    </source>
</evidence>
<dbReference type="InterPro" id="IPR022813">
    <property type="entry name" value="SecD/SecF_arch_bac"/>
</dbReference>
<comment type="similarity">
    <text evidence="11">In the N-terminal section; belongs to the SecD/SecF family. SecD subfamily.</text>
</comment>
<sequence length="316" mass="35217">MWTGIKVIPDHTNIDFVGQRWISFIITGTMIVASIFLIATRGLNYGIDFTGGTLIEISTEQTPDLAALREDLNNLDLGDISLQEFGNANTLLIRVPAQGEDPEVQKAAIETVRAEIEKDYAGVDYRRVEFVGPQVGEELKQKGFLAIIFSLLGIMAYVWFRFEWQFGLAAVISLIHDVLAVLGFMAFTGMTFDLSTLAAVLMVAGFSINDTVVIFDRIREIMRKYRKKPLEEVCNIAINQTLSRTFMTGMLTLLALLSLWVFGGEVIQVFVDALLFGFIIGTYSSVYVAAPLLLYMRLRPPAERPADKDEPVAARD</sequence>
<dbReference type="Pfam" id="PF02355">
    <property type="entry name" value="SecD_SecF_C"/>
    <property type="match status" value="1"/>
</dbReference>
<keyword evidence="2 13" id="KW-0813">Transport</keyword>
<dbReference type="InterPro" id="IPR048634">
    <property type="entry name" value="SecD_SecF_C"/>
</dbReference>
<dbReference type="InterPro" id="IPR022646">
    <property type="entry name" value="SecD/SecF_CS"/>
</dbReference>
<evidence type="ECO:0000256" key="9">
    <source>
        <dbReference type="ARBA" id="ARBA00059018"/>
    </source>
</evidence>
<dbReference type="Pfam" id="PF07549">
    <property type="entry name" value="Sec_GG"/>
    <property type="match status" value="1"/>
</dbReference>
<dbReference type="GO" id="GO:0065002">
    <property type="term" value="P:intracellular protein transmembrane transport"/>
    <property type="evidence" value="ECO:0007669"/>
    <property type="project" value="UniProtKB-UniRule"/>
</dbReference>
<evidence type="ECO:0000256" key="5">
    <source>
        <dbReference type="ARBA" id="ARBA00022927"/>
    </source>
</evidence>
<evidence type="ECO:0000256" key="11">
    <source>
        <dbReference type="ARBA" id="ARBA00061053"/>
    </source>
</evidence>
<reference evidence="15 16" key="1">
    <citation type="submission" date="2017-08" db="EMBL/GenBank/DDBJ databases">
        <title>Infants hospitalized years apart are colonized by the same room-sourced microbial strains.</title>
        <authorList>
            <person name="Brooks B."/>
            <person name="Olm M.R."/>
            <person name="Firek B.A."/>
            <person name="Baker R."/>
            <person name="Thomas B.C."/>
            <person name="Morowitz M.J."/>
            <person name="Banfield J.F."/>
        </authorList>
    </citation>
    <scope>NUCLEOTIDE SEQUENCE [LARGE SCALE GENOMIC DNA]</scope>
    <source>
        <strain evidence="15">S2_018_000_R2_104</strain>
    </source>
</reference>
<evidence type="ECO:0000256" key="8">
    <source>
        <dbReference type="ARBA" id="ARBA00023136"/>
    </source>
</evidence>
<evidence type="ECO:0000256" key="10">
    <source>
        <dbReference type="ARBA" id="ARBA00060856"/>
    </source>
</evidence>
<accession>A0A2W5A3F6</accession>
<comment type="function">
    <text evidence="9 13">Part of the Sec protein translocase complex. Interacts with the SecYEG preprotein conducting channel. SecDF uses the proton motive force (PMF) to complete protein translocation after the ATP-dependent function of SecA.</text>
</comment>
<evidence type="ECO:0000313" key="16">
    <source>
        <dbReference type="Proteomes" id="UP000249557"/>
    </source>
</evidence>
<dbReference type="PRINTS" id="PR01755">
    <property type="entry name" value="SECFTRNLCASE"/>
</dbReference>
<dbReference type="FunFam" id="1.20.1640.10:FF:000024">
    <property type="entry name" value="Multifunctional fusion protein"/>
    <property type="match status" value="1"/>
</dbReference>
<feature type="transmembrane region" description="Helical" evidence="13">
    <location>
        <begin position="143"/>
        <end position="160"/>
    </location>
</feature>
<evidence type="ECO:0000259" key="14">
    <source>
        <dbReference type="Pfam" id="PF02355"/>
    </source>
</evidence>
<gene>
    <name evidence="13 15" type="primary">secF</name>
    <name evidence="15" type="ORF">DI626_00120</name>
</gene>
<feature type="transmembrane region" description="Helical" evidence="13">
    <location>
        <begin position="21"/>
        <end position="39"/>
    </location>
</feature>
<evidence type="ECO:0000256" key="4">
    <source>
        <dbReference type="ARBA" id="ARBA00022692"/>
    </source>
</evidence>
<evidence type="ECO:0000256" key="13">
    <source>
        <dbReference type="HAMAP-Rule" id="MF_01464"/>
    </source>
</evidence>
<keyword evidence="8 13" id="KW-0472">Membrane</keyword>
<evidence type="ECO:0000256" key="7">
    <source>
        <dbReference type="ARBA" id="ARBA00023010"/>
    </source>
</evidence>